<accession>A0AAW6LVH7</accession>
<comment type="caution">
    <text evidence="1">The sequence shown here is derived from an EMBL/GenBank/DDBJ whole genome shotgun (WGS) entry which is preliminary data.</text>
</comment>
<evidence type="ECO:0000313" key="1">
    <source>
        <dbReference type="EMBL" id="MDE8648960.1"/>
    </source>
</evidence>
<dbReference type="AlphaFoldDB" id="A0AAW6LVH7"/>
<sequence length="182" mass="20599">MTTSITDVLNAYFSGQQTHISTHPRQPVGDATLFDPPCEIPGIAENWDLDALPDDLLNLWTSTAECRLHHDNGLRRESITLLSPSASKALTARELMFWGIDDRRLAKDDIIFGTLLVEPELLVFDPTRDEYTILLASMLEERKDWPVVGRNLADFLLRYRHSSSQNPWRASVVKPNSPRIGC</sequence>
<evidence type="ECO:0000313" key="2">
    <source>
        <dbReference type="Proteomes" id="UP001217325"/>
    </source>
</evidence>
<dbReference type="RefSeq" id="WP_097388572.1">
    <property type="nucleotide sequence ID" value="NZ_JARDXE010000023.1"/>
</dbReference>
<gene>
    <name evidence="1" type="ORF">PXH69_28715</name>
</gene>
<dbReference type="EMBL" id="JARDXE010000023">
    <property type="protein sequence ID" value="MDE8648960.1"/>
    <property type="molecule type" value="Genomic_DNA"/>
</dbReference>
<name>A0AAW6LVH7_RHOSG</name>
<reference evidence="1" key="1">
    <citation type="submission" date="2023-02" db="EMBL/GenBank/DDBJ databases">
        <title>A novel hydrolase synthesized by Rhodococcus erythropolis HQ is responsible for the detoxification of Zearalenone.</title>
        <authorList>
            <person name="Hu J."/>
            <person name="Xu J."/>
        </authorList>
    </citation>
    <scope>NUCLEOTIDE SEQUENCE</scope>
    <source>
        <strain evidence="1">HQ</strain>
    </source>
</reference>
<dbReference type="Proteomes" id="UP001217325">
    <property type="component" value="Unassembled WGS sequence"/>
</dbReference>
<evidence type="ECO:0008006" key="3">
    <source>
        <dbReference type="Google" id="ProtNLM"/>
    </source>
</evidence>
<organism evidence="1 2">
    <name type="scientific">Rhodococcus qingshengii</name>
    <dbReference type="NCBI Taxonomy" id="334542"/>
    <lineage>
        <taxon>Bacteria</taxon>
        <taxon>Bacillati</taxon>
        <taxon>Actinomycetota</taxon>
        <taxon>Actinomycetes</taxon>
        <taxon>Mycobacteriales</taxon>
        <taxon>Nocardiaceae</taxon>
        <taxon>Rhodococcus</taxon>
        <taxon>Rhodococcus erythropolis group</taxon>
    </lineage>
</organism>
<protein>
    <recommendedName>
        <fullName evidence="3">SMI1/KNR4 family protein</fullName>
    </recommendedName>
</protein>
<proteinExistence type="predicted"/>